<feature type="transmembrane region" description="Helical" evidence="1">
    <location>
        <begin position="32"/>
        <end position="52"/>
    </location>
</feature>
<evidence type="ECO:0000313" key="3">
    <source>
        <dbReference type="Proteomes" id="UP000321040"/>
    </source>
</evidence>
<dbReference type="EMBL" id="BKAQ01000004">
    <property type="protein sequence ID" value="GEP81414.1"/>
    <property type="molecule type" value="Genomic_DNA"/>
</dbReference>
<organism evidence="2 3">
    <name type="scientific">Staphylococcus kloosii</name>
    <dbReference type="NCBI Taxonomy" id="29384"/>
    <lineage>
        <taxon>Bacteria</taxon>
        <taxon>Bacillati</taxon>
        <taxon>Bacillota</taxon>
        <taxon>Bacilli</taxon>
        <taxon>Bacillales</taxon>
        <taxon>Staphylococcaceae</taxon>
        <taxon>Staphylococcus</taxon>
    </lineage>
</organism>
<evidence type="ECO:0000313" key="2">
    <source>
        <dbReference type="EMBL" id="GEP81414.1"/>
    </source>
</evidence>
<sequence length="61" mass="6825">MNKILYALLLIILFIVGITSIFYGLFIFWKPLAFIVGGLFLIGLTGVLNQAYDNTSERGKN</sequence>
<gene>
    <name evidence="2" type="ORF">SKL01_05920</name>
</gene>
<accession>A0ABQ0XJW1</accession>
<keyword evidence="1" id="KW-0812">Transmembrane</keyword>
<keyword evidence="1" id="KW-0472">Membrane</keyword>
<comment type="caution">
    <text evidence="2">The sequence shown here is derived from an EMBL/GenBank/DDBJ whole genome shotgun (WGS) entry which is preliminary data.</text>
</comment>
<dbReference type="Proteomes" id="UP000321040">
    <property type="component" value="Unassembled WGS sequence"/>
</dbReference>
<feature type="transmembrane region" description="Helical" evidence="1">
    <location>
        <begin position="7"/>
        <end position="26"/>
    </location>
</feature>
<evidence type="ECO:0000256" key="1">
    <source>
        <dbReference type="SAM" id="Phobius"/>
    </source>
</evidence>
<proteinExistence type="predicted"/>
<reference evidence="2 3" key="1">
    <citation type="submission" date="2019-07" db="EMBL/GenBank/DDBJ databases">
        <title>Whole genome shotgun sequence of Staphylococcus kloosii NBRC 109624.</title>
        <authorList>
            <person name="Hosoyama A."/>
            <person name="Uohara A."/>
            <person name="Ohji S."/>
            <person name="Ichikawa N."/>
        </authorList>
    </citation>
    <scope>NUCLEOTIDE SEQUENCE [LARGE SCALE GENOMIC DNA]</scope>
    <source>
        <strain evidence="2 3">NBRC 109624</strain>
    </source>
</reference>
<keyword evidence="1" id="KW-1133">Transmembrane helix</keyword>
<keyword evidence="3" id="KW-1185">Reference proteome</keyword>
<protein>
    <submittedName>
        <fullName evidence="2">Uncharacterized protein</fullName>
    </submittedName>
</protein>
<name>A0ABQ0XJW1_9STAP</name>
<dbReference type="GeneID" id="69905806"/>
<dbReference type="RefSeq" id="WP_103295263.1">
    <property type="nucleotide sequence ID" value="NZ_BKAQ01000004.1"/>
</dbReference>